<dbReference type="AlphaFoldDB" id="Q0H0W8"/>
<sequence length="127" mass="14614">DQPWRPLLPRPHRARVDPANVRPQEHDGCLGLPQRPLPDVLCHLPWQGLHEGGRGPDAQRPEQELVLLRRVDPQQRPDRPLLHPPQGPQDVLHLCRQLHRHPGALQACWRAVHRHVPAQGFLALVHW</sequence>
<evidence type="ECO:0000313" key="2">
    <source>
        <dbReference type="EMBL" id="ABD59281.1"/>
    </source>
</evidence>
<feature type="non-terminal residue" evidence="2">
    <location>
        <position position="1"/>
    </location>
</feature>
<feature type="region of interest" description="Disordered" evidence="1">
    <location>
        <begin position="1"/>
        <end position="32"/>
    </location>
</feature>
<feature type="non-terminal residue" evidence="2">
    <location>
        <position position="127"/>
    </location>
</feature>
<name>Q0H0W8_9PEZI</name>
<accession>Q0H0W8</accession>
<protein>
    <submittedName>
        <fullName evidence="2">Beta-tubulin</fullName>
    </submittedName>
</protein>
<evidence type="ECO:0000256" key="1">
    <source>
        <dbReference type="SAM" id="MobiDB-lite"/>
    </source>
</evidence>
<reference evidence="2" key="1">
    <citation type="journal article" date="2006" name="Stud. Mycol.">
        <title>Microthia, Holocryphia and Ursicollum, three new genera on Eucalyptus and Coccoloba for fungi previously known as Cryphonectria.</title>
        <authorList>
            <person name="Gryzenhout M."/>
            <person name="Myburg H."/>
            <person name="Hodges C.S."/>
            <person name="Wingfield B.D."/>
            <person name="Wingfield M.J."/>
        </authorList>
    </citation>
    <scope>NUCLEOTIDE SEQUENCE</scope>
    <source>
        <strain evidence="2">CMW 14545</strain>
    </source>
</reference>
<dbReference type="EMBL" id="AH015662">
    <property type="protein sequence ID" value="ABD59281.1"/>
    <property type="molecule type" value="Genomic_DNA"/>
</dbReference>
<organism evidence="2">
    <name type="scientific">Holocryphia eucalypti</name>
    <dbReference type="NCBI Taxonomy" id="179777"/>
    <lineage>
        <taxon>Eukaryota</taxon>
        <taxon>Fungi</taxon>
        <taxon>Dikarya</taxon>
        <taxon>Ascomycota</taxon>
        <taxon>Pezizomycotina</taxon>
        <taxon>Sordariomycetes</taxon>
        <taxon>Sordariomycetidae</taxon>
        <taxon>Diaporthales</taxon>
        <taxon>Cryphonectriaceae</taxon>
        <taxon>Cryphonectria-Endothia species complex</taxon>
        <taxon>Holocryphia</taxon>
    </lineage>
</organism>
<proteinExistence type="predicted"/>